<evidence type="ECO:0000313" key="1">
    <source>
        <dbReference type="EMBL" id="MBS2545651.1"/>
    </source>
</evidence>
<reference evidence="1 2" key="1">
    <citation type="submission" date="2020-02" db="EMBL/GenBank/DDBJ databases">
        <title>Acidophilic actinobacteria isolated from forest soil.</title>
        <authorList>
            <person name="Golinska P."/>
        </authorList>
    </citation>
    <scope>NUCLEOTIDE SEQUENCE [LARGE SCALE GENOMIC DNA]</scope>
    <source>
        <strain evidence="1 2">NL8</strain>
    </source>
</reference>
<dbReference type="RefSeq" id="WP_212007312.1">
    <property type="nucleotide sequence ID" value="NZ_JAAFYZ010000004.1"/>
</dbReference>
<name>A0ABS5KJU8_9ACTN</name>
<gene>
    <name evidence="1" type="ORF">KGQ19_02090</name>
</gene>
<sequence length="68" mass="7246">MAELVPDMDIGKKWIRGLPKGLPKILQIMSQVMKTTKTRGVSAALDAAVPKAAAVKAVPGHARKRAAR</sequence>
<organism evidence="1 2">
    <name type="scientific">Catenulispora pinistramenti</name>
    <dbReference type="NCBI Taxonomy" id="2705254"/>
    <lineage>
        <taxon>Bacteria</taxon>
        <taxon>Bacillati</taxon>
        <taxon>Actinomycetota</taxon>
        <taxon>Actinomycetes</taxon>
        <taxon>Catenulisporales</taxon>
        <taxon>Catenulisporaceae</taxon>
        <taxon>Catenulispora</taxon>
    </lineage>
</organism>
<keyword evidence="2" id="KW-1185">Reference proteome</keyword>
<accession>A0ABS5KJU8</accession>
<dbReference type="Proteomes" id="UP000730482">
    <property type="component" value="Unassembled WGS sequence"/>
</dbReference>
<dbReference type="EMBL" id="JAAFYZ010000004">
    <property type="protein sequence ID" value="MBS2545651.1"/>
    <property type="molecule type" value="Genomic_DNA"/>
</dbReference>
<protein>
    <submittedName>
        <fullName evidence="1">Uncharacterized protein</fullName>
    </submittedName>
</protein>
<proteinExistence type="predicted"/>
<comment type="caution">
    <text evidence="1">The sequence shown here is derived from an EMBL/GenBank/DDBJ whole genome shotgun (WGS) entry which is preliminary data.</text>
</comment>
<evidence type="ECO:0000313" key="2">
    <source>
        <dbReference type="Proteomes" id="UP000730482"/>
    </source>
</evidence>